<dbReference type="CDD" id="cd19944">
    <property type="entry name" value="NirB_Fer2_BFD-like_2"/>
    <property type="match status" value="1"/>
</dbReference>
<dbReference type="InterPro" id="IPR006066">
    <property type="entry name" value="NO2/SO3_Rdtase_FeS/sirohaem_BS"/>
</dbReference>
<protein>
    <recommendedName>
        <fullName evidence="5">assimilatory sulfite reductase (ferredoxin)</fullName>
        <ecNumber evidence="5">1.8.7.1</ecNumber>
    </recommendedName>
</protein>
<evidence type="ECO:0000259" key="24">
    <source>
        <dbReference type="Pfam" id="PF04324"/>
    </source>
</evidence>
<dbReference type="InterPro" id="IPR006067">
    <property type="entry name" value="NO2/SO3_Rdtase_4Fe4S_dom"/>
</dbReference>
<feature type="binding site" evidence="21">
    <location>
        <position position="669"/>
    </location>
    <ligand>
        <name>[4Fe-4S] cluster</name>
        <dbReference type="ChEBI" id="CHEBI:49883"/>
    </ligand>
</feature>
<dbReference type="UniPathway" id="UPA00653"/>
<dbReference type="Pfam" id="PF18267">
    <property type="entry name" value="Rubredoxin_C"/>
    <property type="match status" value="1"/>
</dbReference>
<dbReference type="NCBIfam" id="TIGR02374">
    <property type="entry name" value="nitri_red_nirB"/>
    <property type="match status" value="1"/>
</dbReference>
<feature type="binding site" description="axial binding residue" evidence="21">
    <location>
        <position position="673"/>
    </location>
    <ligand>
        <name>siroheme</name>
        <dbReference type="ChEBI" id="CHEBI:60052"/>
    </ligand>
    <ligandPart>
        <name>Fe</name>
        <dbReference type="ChEBI" id="CHEBI:18248"/>
    </ligandPart>
</feature>
<dbReference type="SUPFAM" id="SSF51905">
    <property type="entry name" value="FAD/NAD(P)-binding domain"/>
    <property type="match status" value="2"/>
</dbReference>
<name>A0A1I6ST50_9PSEU</name>
<keyword evidence="13" id="KW-0560">Oxidoreductase</keyword>
<evidence type="ECO:0000256" key="3">
    <source>
        <dbReference type="ARBA" id="ARBA00005096"/>
    </source>
</evidence>
<evidence type="ECO:0000256" key="6">
    <source>
        <dbReference type="ARBA" id="ARBA00022485"/>
    </source>
</evidence>
<dbReference type="GO" id="GO:0051539">
    <property type="term" value="F:4 iron, 4 sulfur cluster binding"/>
    <property type="evidence" value="ECO:0007669"/>
    <property type="project" value="UniProtKB-KW"/>
</dbReference>
<evidence type="ECO:0000256" key="21">
    <source>
        <dbReference type="PIRSR" id="PIRSR037149-1"/>
    </source>
</evidence>
<dbReference type="InterPro" id="IPR036136">
    <property type="entry name" value="Nit/Sulf_reduc_fer-like_dom_sf"/>
</dbReference>
<dbReference type="OrthoDB" id="9768666at2"/>
<dbReference type="Gene3D" id="3.30.390.30">
    <property type="match status" value="1"/>
</dbReference>
<keyword evidence="16 20" id="KW-0534">Nitrate assimilation</keyword>
<evidence type="ECO:0000259" key="26">
    <source>
        <dbReference type="Pfam" id="PF18267"/>
    </source>
</evidence>
<feature type="binding site" evidence="21">
    <location>
        <position position="635"/>
    </location>
    <ligand>
        <name>[4Fe-4S] cluster</name>
        <dbReference type="ChEBI" id="CHEBI:49883"/>
    </ligand>
</feature>
<dbReference type="Gene3D" id="3.50.50.60">
    <property type="entry name" value="FAD/NAD(P)-binding domain"/>
    <property type="match status" value="2"/>
</dbReference>
<dbReference type="InterPro" id="IPR005117">
    <property type="entry name" value="NiRdtase/SiRdtase_haem-b_fer"/>
</dbReference>
<feature type="binding site" evidence="21">
    <location>
        <position position="629"/>
    </location>
    <ligand>
        <name>[4Fe-4S] cluster</name>
        <dbReference type="ChEBI" id="CHEBI:49883"/>
    </ligand>
</feature>
<dbReference type="GO" id="GO:0020037">
    <property type="term" value="F:heme binding"/>
    <property type="evidence" value="ECO:0007669"/>
    <property type="project" value="InterPro"/>
</dbReference>
<comment type="similarity">
    <text evidence="4">Belongs to the nitrite and sulfite reductase 4Fe-4S domain family.</text>
</comment>
<feature type="domain" description="FAD/NAD(P)-binding" evidence="25">
    <location>
        <begin position="5"/>
        <end position="280"/>
    </location>
</feature>
<evidence type="ECO:0000313" key="27">
    <source>
        <dbReference type="EMBL" id="SFS80079.1"/>
    </source>
</evidence>
<dbReference type="InterPro" id="IPR016156">
    <property type="entry name" value="FAD/NAD-linked_Rdtase_dimer_sf"/>
</dbReference>
<evidence type="ECO:0000256" key="5">
    <source>
        <dbReference type="ARBA" id="ARBA00012353"/>
    </source>
</evidence>
<dbReference type="FunFam" id="1.10.10.1100:FF:000002">
    <property type="entry name" value="Nitrite reductase large subunit"/>
    <property type="match status" value="1"/>
</dbReference>
<evidence type="ECO:0000256" key="18">
    <source>
        <dbReference type="ARBA" id="ARBA00049518"/>
    </source>
</evidence>
<dbReference type="Proteomes" id="UP000198852">
    <property type="component" value="Unassembled WGS sequence"/>
</dbReference>
<dbReference type="Gene3D" id="1.10.10.1100">
    <property type="entry name" value="BFD-like [2Fe-2S]-binding domain"/>
    <property type="match status" value="1"/>
</dbReference>
<keyword evidence="28" id="KW-1185">Reference proteome</keyword>
<evidence type="ECO:0000256" key="13">
    <source>
        <dbReference type="ARBA" id="ARBA00023002"/>
    </source>
</evidence>
<evidence type="ECO:0000256" key="14">
    <source>
        <dbReference type="ARBA" id="ARBA00023004"/>
    </source>
</evidence>
<dbReference type="PRINTS" id="PR00397">
    <property type="entry name" value="SIROHAEM"/>
</dbReference>
<keyword evidence="10 21" id="KW-0479">Metal-binding</keyword>
<dbReference type="CDD" id="cd19943">
    <property type="entry name" value="NirB_Fer2_BFD-like_1"/>
    <property type="match status" value="1"/>
</dbReference>
<comment type="function">
    <text evidence="2">Catalyzes the reduction of sulfite to sulfide, a step in the biosynthesis of sulfur-containing amino acids and cofactors.</text>
</comment>
<comment type="subunit">
    <text evidence="19">Homodimer which associates with NirD.</text>
</comment>
<dbReference type="Pfam" id="PF01077">
    <property type="entry name" value="NIR_SIR"/>
    <property type="match status" value="1"/>
</dbReference>
<dbReference type="PANTHER" id="PTHR43809">
    <property type="entry name" value="NITRITE REDUCTASE (NADH) LARGE SUBUNIT"/>
    <property type="match status" value="1"/>
</dbReference>
<evidence type="ECO:0000256" key="11">
    <source>
        <dbReference type="ARBA" id="ARBA00022784"/>
    </source>
</evidence>
<evidence type="ECO:0000259" key="22">
    <source>
        <dbReference type="Pfam" id="PF01077"/>
    </source>
</evidence>
<evidence type="ECO:0000256" key="20">
    <source>
        <dbReference type="PIRNR" id="PIRNR037149"/>
    </source>
</evidence>
<dbReference type="EC" id="1.8.7.1" evidence="5"/>
<dbReference type="InterPro" id="IPR023753">
    <property type="entry name" value="FAD/NAD-binding_dom"/>
</dbReference>
<dbReference type="FunFam" id="3.30.413.10:FF:000007">
    <property type="entry name" value="Nitrite reductase [NAD(P)H] large subunit"/>
    <property type="match status" value="1"/>
</dbReference>
<dbReference type="PRINTS" id="PR00411">
    <property type="entry name" value="PNDRDTASEI"/>
</dbReference>
<comment type="cofactor">
    <cofactor evidence="17">
        <name>[2Fe-2S] cluster</name>
        <dbReference type="ChEBI" id="CHEBI:190135"/>
    </cofactor>
</comment>
<evidence type="ECO:0000259" key="25">
    <source>
        <dbReference type="Pfam" id="PF07992"/>
    </source>
</evidence>
<keyword evidence="6 21" id="KW-0004">4Fe-4S</keyword>
<keyword evidence="8 20" id="KW-0285">Flavoprotein</keyword>
<keyword evidence="9" id="KW-0001">2Fe-2S</keyword>
<comment type="cofactor">
    <cofactor evidence="1 20">
        <name>FAD</name>
        <dbReference type="ChEBI" id="CHEBI:57692"/>
    </cofactor>
</comment>
<keyword evidence="14 21" id="KW-0408">Iron</keyword>
<comment type="cofactor">
    <cofactor evidence="21">
        <name>[4Fe-4S] cluster</name>
        <dbReference type="ChEBI" id="CHEBI:49883"/>
    </cofactor>
    <text evidence="21">Binds 1 [4Fe-4S] cluster per subunit.</text>
</comment>
<reference evidence="28" key="1">
    <citation type="submission" date="2016-10" db="EMBL/GenBank/DDBJ databases">
        <authorList>
            <person name="Varghese N."/>
            <person name="Submissions S."/>
        </authorList>
    </citation>
    <scope>NUCLEOTIDE SEQUENCE [LARGE SCALE GENOMIC DNA]</scope>
    <source>
        <strain evidence="28">DSM 44771</strain>
    </source>
</reference>
<dbReference type="InterPro" id="IPR045854">
    <property type="entry name" value="NO2/SO3_Rdtase_4Fe4S_sf"/>
</dbReference>
<dbReference type="GO" id="GO:0050311">
    <property type="term" value="F:sulfite reductase (ferredoxin) activity"/>
    <property type="evidence" value="ECO:0007669"/>
    <property type="project" value="UniProtKB-EC"/>
</dbReference>
<dbReference type="InterPro" id="IPR012744">
    <property type="entry name" value="Nitri_red_NirB"/>
</dbReference>
<dbReference type="AlphaFoldDB" id="A0A1I6ST50"/>
<accession>A0A1I6ST50</accession>
<evidence type="ECO:0000256" key="16">
    <source>
        <dbReference type="ARBA" id="ARBA00023063"/>
    </source>
</evidence>
<dbReference type="SUPFAM" id="SSF56014">
    <property type="entry name" value="Nitrite and sulphite reductase 4Fe-4S domain-like"/>
    <property type="match status" value="1"/>
</dbReference>
<feature type="domain" description="Nitrite/sulphite reductase 4Fe-4S" evidence="22">
    <location>
        <begin position="620"/>
        <end position="759"/>
    </location>
</feature>
<dbReference type="GO" id="GO:0098809">
    <property type="term" value="F:nitrite reductase activity"/>
    <property type="evidence" value="ECO:0007669"/>
    <property type="project" value="InterPro"/>
</dbReference>
<dbReference type="GO" id="GO:0050661">
    <property type="term" value="F:NADP binding"/>
    <property type="evidence" value="ECO:0007669"/>
    <property type="project" value="UniProtKB-UniRule"/>
</dbReference>
<keyword evidence="7 21" id="KW-0349">Heme</keyword>
<evidence type="ECO:0000256" key="9">
    <source>
        <dbReference type="ARBA" id="ARBA00022714"/>
    </source>
</evidence>
<dbReference type="InterPro" id="IPR052034">
    <property type="entry name" value="NasD-like"/>
</dbReference>
<feature type="domain" description="BFD-like [2Fe-2S]-binding" evidence="24">
    <location>
        <begin position="415"/>
        <end position="464"/>
    </location>
</feature>
<dbReference type="GO" id="GO:0046872">
    <property type="term" value="F:metal ion binding"/>
    <property type="evidence" value="ECO:0007669"/>
    <property type="project" value="UniProtKB-KW"/>
</dbReference>
<dbReference type="Pfam" id="PF04324">
    <property type="entry name" value="Fer2_BFD"/>
    <property type="match status" value="1"/>
</dbReference>
<proteinExistence type="inferred from homology"/>
<feature type="domain" description="Nitrite/Sulfite reductase ferredoxin-like" evidence="23">
    <location>
        <begin position="548"/>
        <end position="610"/>
    </location>
</feature>
<evidence type="ECO:0000256" key="8">
    <source>
        <dbReference type="ARBA" id="ARBA00022630"/>
    </source>
</evidence>
<keyword evidence="11" id="KW-0883">Thioether bond</keyword>
<dbReference type="PANTHER" id="PTHR43809:SF1">
    <property type="entry name" value="NITRITE REDUCTASE (NADH) LARGE SUBUNIT"/>
    <property type="match status" value="1"/>
</dbReference>
<feature type="binding site" evidence="21">
    <location>
        <position position="673"/>
    </location>
    <ligand>
        <name>[4Fe-4S] cluster</name>
        <dbReference type="ChEBI" id="CHEBI:49883"/>
    </ligand>
</feature>
<dbReference type="InterPro" id="IPR017121">
    <property type="entry name" value="Nitrite_Rdtase_lsu"/>
</dbReference>
<gene>
    <name evidence="27" type="ORF">SAMN05660874_03394</name>
</gene>
<dbReference type="GO" id="GO:0050660">
    <property type="term" value="F:flavin adenine dinucleotide binding"/>
    <property type="evidence" value="ECO:0007669"/>
    <property type="project" value="UniProtKB-UniRule"/>
</dbReference>
<feature type="domain" description="NADH-rubredoxin oxidoreductase C-terminal" evidence="26">
    <location>
        <begin position="318"/>
        <end position="387"/>
    </location>
</feature>
<sequence length="839" mass="89317">MTRTLVVVGHGMVGHRLVETLRDRDEANAWRIVVLGEEPRPAYDRVGLSSYLDGKSAEDLSLTSQDVLDDPMVELRLNVAVTGVDTAARTVTLDGGESLSYDALVLATGSKPFVPPVSGHQLPGSFVYRTIEDLDAIREAATEGRDGVVIGGGLLGLEAANALRLLGMRPHVVEMAPRLMPLQVDEGGGQVLRGLVEELGLTVHAGAATQSIDGEERVTGVTLADGTVIDTDLVVFSAGVRPRDELAELAGVERGERGGFLVDEACRTNVEGVWAIGECAAVEGRCYGLVAPGYTMAEGVADQLLELGEGTFPGADMSTKLKLLGVDVASFGDAHGTTEGALEVVYANNAAGTYAKLVLSDDARVLLGGVLVGDASAYAVLRPLVDRELPAPPEQLLLPAGSGVDSGALPDEATVCSCNNVTKGEITCAIAEHGLADVPEVKACTKAGTSCGSCVPMLKTLLNECGVVTSKALCEHFTQSRAELFEIVQATGIGSFSELITKHGSGRGCDICKPAVASILASLGNGHILEGEQATLQDTNDRFLANLQRNGTYSVVPRVPGGEITPDKLIVLGEVAKEFGLYTKITGGQRIDLFGARVEQLPEIWKRLVEAGFESGHAYGKALRTVKSCVGNDWCRYGVQDSVSMAIRLELRYRGLRSPHKLKSAVSGCARECAEARGKDFGVIATDKGWNLYVGGNGGFTPRHAELLAADLDDERLIQLIDRFLMFYVRTADRLQRTSAWVESLDGGLEHLKEVVVEDSLGIAEELEAAMQRHVDTYSDEWAGVLQDPGKLSRFVSFVNAPDAPDPTIRFIEERGQIRPGPVTLPMPEIVSPNQEVLS</sequence>
<dbReference type="Pfam" id="PF07992">
    <property type="entry name" value="Pyr_redox_2"/>
    <property type="match status" value="1"/>
</dbReference>
<organism evidence="27 28">
    <name type="scientific">Saccharopolyspora flava</name>
    <dbReference type="NCBI Taxonomy" id="95161"/>
    <lineage>
        <taxon>Bacteria</taxon>
        <taxon>Bacillati</taxon>
        <taxon>Actinomycetota</taxon>
        <taxon>Actinomycetes</taxon>
        <taxon>Pseudonocardiales</taxon>
        <taxon>Pseudonocardiaceae</taxon>
        <taxon>Saccharopolyspora</taxon>
    </lineage>
</organism>
<dbReference type="GO" id="GO:0015980">
    <property type="term" value="P:energy derivation by oxidation of organic compounds"/>
    <property type="evidence" value="ECO:0007669"/>
    <property type="project" value="UniProtKB-ARBA"/>
</dbReference>
<evidence type="ECO:0000259" key="23">
    <source>
        <dbReference type="Pfam" id="PF03460"/>
    </source>
</evidence>
<comment type="cofactor">
    <cofactor evidence="21">
        <name>siroheme</name>
        <dbReference type="ChEBI" id="CHEBI:60052"/>
    </cofactor>
    <text evidence="21">Binds 1 siroheme per subunit.</text>
</comment>
<keyword evidence="12 20" id="KW-0274">FAD</keyword>
<dbReference type="PRINTS" id="PR00368">
    <property type="entry name" value="FADPNR"/>
</dbReference>
<evidence type="ECO:0000256" key="2">
    <source>
        <dbReference type="ARBA" id="ARBA00003247"/>
    </source>
</evidence>
<evidence type="ECO:0000256" key="4">
    <source>
        <dbReference type="ARBA" id="ARBA00010429"/>
    </source>
</evidence>
<dbReference type="STRING" id="95161.SAMN05660874_03394"/>
<evidence type="ECO:0000256" key="17">
    <source>
        <dbReference type="ARBA" id="ARBA00034078"/>
    </source>
</evidence>
<dbReference type="InterPro" id="IPR041854">
    <property type="entry name" value="BFD-like_2Fe2S-bd_dom_sf"/>
</dbReference>
<dbReference type="PIRSF" id="PIRSF037149">
    <property type="entry name" value="NirB"/>
    <property type="match status" value="1"/>
</dbReference>
<dbReference type="Pfam" id="PF03460">
    <property type="entry name" value="NIR_SIR_ferr"/>
    <property type="match status" value="1"/>
</dbReference>
<dbReference type="EMBL" id="FOZX01000005">
    <property type="protein sequence ID" value="SFS80079.1"/>
    <property type="molecule type" value="Genomic_DNA"/>
</dbReference>
<comment type="catalytic activity">
    <reaction evidence="18">
        <text>hydrogen sulfide + 6 oxidized [2Fe-2S]-[ferredoxin] + 3 H2O = sulfite + 6 reduced [2Fe-2S]-[ferredoxin] + 7 H(+)</text>
        <dbReference type="Rhea" id="RHEA:23132"/>
        <dbReference type="Rhea" id="RHEA-COMP:10000"/>
        <dbReference type="Rhea" id="RHEA-COMP:10001"/>
        <dbReference type="ChEBI" id="CHEBI:15377"/>
        <dbReference type="ChEBI" id="CHEBI:15378"/>
        <dbReference type="ChEBI" id="CHEBI:17359"/>
        <dbReference type="ChEBI" id="CHEBI:29919"/>
        <dbReference type="ChEBI" id="CHEBI:33737"/>
        <dbReference type="ChEBI" id="CHEBI:33738"/>
        <dbReference type="EC" id="1.8.7.1"/>
    </reaction>
</comment>
<evidence type="ECO:0000256" key="15">
    <source>
        <dbReference type="ARBA" id="ARBA00023014"/>
    </source>
</evidence>
<evidence type="ECO:0000256" key="10">
    <source>
        <dbReference type="ARBA" id="ARBA00022723"/>
    </source>
</evidence>
<dbReference type="InterPro" id="IPR007419">
    <property type="entry name" value="BFD-like_2Fe2S-bd_dom"/>
</dbReference>
<dbReference type="GO" id="GO:0042128">
    <property type="term" value="P:nitrate assimilation"/>
    <property type="evidence" value="ECO:0007669"/>
    <property type="project" value="UniProtKB-UniRule"/>
</dbReference>
<comment type="pathway">
    <text evidence="3">Nitrogen metabolism; nitrate reduction (assimilation).</text>
</comment>
<dbReference type="Gene3D" id="3.30.413.10">
    <property type="entry name" value="Sulfite Reductase Hemoprotein, domain 1"/>
    <property type="match status" value="1"/>
</dbReference>
<dbReference type="RefSeq" id="WP_093418819.1">
    <property type="nucleotide sequence ID" value="NZ_FOZX01000005.1"/>
</dbReference>
<dbReference type="NCBIfam" id="NF011565">
    <property type="entry name" value="PRK14989.1"/>
    <property type="match status" value="1"/>
</dbReference>
<keyword evidence="15 21" id="KW-0411">Iron-sulfur</keyword>
<dbReference type="InterPro" id="IPR036188">
    <property type="entry name" value="FAD/NAD-bd_sf"/>
</dbReference>
<dbReference type="PROSITE" id="PS00365">
    <property type="entry name" value="NIR_SIR"/>
    <property type="match status" value="1"/>
</dbReference>
<dbReference type="FunFam" id="3.50.50.60:FF:000033">
    <property type="entry name" value="Nitrite reductase [NAD(P)H], large subunit"/>
    <property type="match status" value="1"/>
</dbReference>
<dbReference type="InterPro" id="IPR041575">
    <property type="entry name" value="Rubredoxin_C"/>
</dbReference>
<evidence type="ECO:0000256" key="7">
    <source>
        <dbReference type="ARBA" id="ARBA00022617"/>
    </source>
</evidence>
<dbReference type="GO" id="GO:0051537">
    <property type="term" value="F:2 iron, 2 sulfur cluster binding"/>
    <property type="evidence" value="ECO:0007669"/>
    <property type="project" value="UniProtKB-KW"/>
</dbReference>
<dbReference type="SUPFAM" id="SSF55124">
    <property type="entry name" value="Nitrite/Sulfite reductase N-terminal domain-like"/>
    <property type="match status" value="1"/>
</dbReference>
<evidence type="ECO:0000256" key="1">
    <source>
        <dbReference type="ARBA" id="ARBA00001974"/>
    </source>
</evidence>
<evidence type="ECO:0000313" key="28">
    <source>
        <dbReference type="Proteomes" id="UP000198852"/>
    </source>
</evidence>
<evidence type="ECO:0000256" key="12">
    <source>
        <dbReference type="ARBA" id="ARBA00022827"/>
    </source>
</evidence>
<evidence type="ECO:0000256" key="19">
    <source>
        <dbReference type="ARBA" id="ARBA00064211"/>
    </source>
</evidence>